<accession>A0A074Y256</accession>
<keyword evidence="10" id="KW-0243">Dynein</keyword>
<evidence type="ECO:0000256" key="17">
    <source>
        <dbReference type="SAM" id="Phobius"/>
    </source>
</evidence>
<dbReference type="InterPro" id="IPR035699">
    <property type="entry name" value="AAA_6"/>
</dbReference>
<comment type="similarity">
    <text evidence="2">Belongs to the dynein heavy chain family.</text>
</comment>
<dbReference type="PANTHER" id="PTHR46532">
    <property type="entry name" value="MALE FERTILITY FACTOR KL5"/>
    <property type="match status" value="1"/>
</dbReference>
<dbReference type="FunFam" id="1.10.472.130:FF:000007">
    <property type="entry name" value="Dynein heavy chain, cytoplasmic"/>
    <property type="match status" value="1"/>
</dbReference>
<evidence type="ECO:0000256" key="3">
    <source>
        <dbReference type="ARBA" id="ARBA00011655"/>
    </source>
</evidence>
<dbReference type="PANTHER" id="PTHR46532:SF4">
    <property type="entry name" value="AAA+ ATPASE DOMAIN-CONTAINING PROTEIN"/>
    <property type="match status" value="1"/>
</dbReference>
<dbReference type="Gene3D" id="1.10.8.720">
    <property type="entry name" value="Region D6 of dynein motor"/>
    <property type="match status" value="1"/>
</dbReference>
<dbReference type="Pfam" id="PF12777">
    <property type="entry name" value="MT"/>
    <property type="match status" value="1"/>
</dbReference>
<dbReference type="Gene3D" id="6.10.140.1060">
    <property type="match status" value="1"/>
</dbReference>
<feature type="transmembrane region" description="Helical" evidence="17">
    <location>
        <begin position="185"/>
        <end position="203"/>
    </location>
</feature>
<feature type="domain" description="AAA+ ATPase" evidence="19">
    <location>
        <begin position="3524"/>
        <end position="3690"/>
    </location>
</feature>
<dbReference type="OrthoDB" id="447173at2759"/>
<keyword evidence="8" id="KW-0547">Nucleotide-binding</keyword>
<evidence type="ECO:0000256" key="10">
    <source>
        <dbReference type="ARBA" id="ARBA00023017"/>
    </source>
</evidence>
<dbReference type="Gene3D" id="1.10.287.2620">
    <property type="match status" value="1"/>
</dbReference>
<dbReference type="FunFam" id="1.20.140.100:FF:000002">
    <property type="entry name" value="Cytoplasmic dynein heavy chain 1"/>
    <property type="match status" value="1"/>
</dbReference>
<evidence type="ECO:0000256" key="2">
    <source>
        <dbReference type="ARBA" id="ARBA00008887"/>
    </source>
</evidence>
<dbReference type="Gene3D" id="1.20.58.1120">
    <property type="match status" value="1"/>
</dbReference>
<keyword evidence="5" id="KW-0963">Cytoplasm</keyword>
<dbReference type="InterPro" id="IPR024317">
    <property type="entry name" value="Dynein_heavy_chain_D4_dom"/>
</dbReference>
<evidence type="ECO:0000256" key="13">
    <source>
        <dbReference type="ARBA" id="ARBA00023212"/>
    </source>
</evidence>
<dbReference type="InterPro" id="IPR043157">
    <property type="entry name" value="Dynein_AAA1S"/>
</dbReference>
<evidence type="ECO:0000256" key="9">
    <source>
        <dbReference type="ARBA" id="ARBA00022840"/>
    </source>
</evidence>
<dbReference type="CDD" id="cd00009">
    <property type="entry name" value="AAA"/>
    <property type="match status" value="2"/>
</dbReference>
<evidence type="ECO:0000256" key="12">
    <source>
        <dbReference type="ARBA" id="ARBA00023175"/>
    </source>
</evidence>
<dbReference type="InterPro" id="IPR027417">
    <property type="entry name" value="P-loop_NTPase"/>
</dbReference>
<dbReference type="GO" id="GO:0030286">
    <property type="term" value="C:dynein complex"/>
    <property type="evidence" value="ECO:0007669"/>
    <property type="project" value="UniProtKB-KW"/>
</dbReference>
<dbReference type="Gene3D" id="1.20.920.30">
    <property type="match status" value="1"/>
</dbReference>
<feature type="transmembrane region" description="Helical" evidence="17">
    <location>
        <begin position="317"/>
        <end position="334"/>
    </location>
</feature>
<dbReference type="GO" id="GO:0072384">
    <property type="term" value="P:organelle transport along microtubule"/>
    <property type="evidence" value="ECO:0007669"/>
    <property type="project" value="UniProtKB-ARBA"/>
</dbReference>
<dbReference type="InterPro" id="IPR003593">
    <property type="entry name" value="AAA+_ATPase"/>
</dbReference>
<dbReference type="Pfam" id="PF12780">
    <property type="entry name" value="AAA_8"/>
    <property type="match status" value="1"/>
</dbReference>
<evidence type="ECO:0000256" key="1">
    <source>
        <dbReference type="ARBA" id="ARBA00004245"/>
    </source>
</evidence>
<dbReference type="STRING" id="1043005.A0A074Y256"/>
<reference evidence="20 21" key="1">
    <citation type="journal article" date="2014" name="BMC Genomics">
        <title>Genome sequencing of four Aureobasidium pullulans varieties: biotechnological potential, stress tolerance, and description of new species.</title>
        <authorList>
            <person name="Gostin Ar C."/>
            <person name="Ohm R.A."/>
            <person name="Kogej T."/>
            <person name="Sonjak S."/>
            <person name="Turk M."/>
            <person name="Zajc J."/>
            <person name="Zalar P."/>
            <person name="Grube M."/>
            <person name="Sun H."/>
            <person name="Han J."/>
            <person name="Sharma A."/>
            <person name="Chiniquy J."/>
            <person name="Ngan C.Y."/>
            <person name="Lipzen A."/>
            <person name="Barry K."/>
            <person name="Grigoriev I.V."/>
            <person name="Gunde-Cimerman N."/>
        </authorList>
    </citation>
    <scope>NUCLEOTIDE SEQUENCE [LARGE SCALE GENOMIC DNA]</scope>
    <source>
        <strain evidence="20 21">EXF-2481</strain>
    </source>
</reference>
<dbReference type="FunFam" id="3.40.50.300:FF:000829">
    <property type="entry name" value="Dynein heavy chain, cytoplasmic"/>
    <property type="match status" value="1"/>
</dbReference>
<proteinExistence type="inferred from homology"/>
<dbReference type="InParanoid" id="A0A074Y256"/>
<feature type="domain" description="Phosphatidic acid phosphatase type 2/haloperoxidase" evidence="18">
    <location>
        <begin position="106"/>
        <end position="228"/>
    </location>
</feature>
<gene>
    <name evidence="20" type="ORF">AUEXF2481DRAFT_8118</name>
</gene>
<dbReference type="FunFam" id="3.40.50.300:FF:000517">
    <property type="entry name" value="Cytoplasmic dynein heavy chain 1"/>
    <property type="match status" value="1"/>
</dbReference>
<dbReference type="CDD" id="cd03388">
    <property type="entry name" value="PAP2_SPPase1"/>
    <property type="match status" value="1"/>
</dbReference>
<dbReference type="OMA" id="NERQMTR"/>
<dbReference type="GO" id="GO:0051959">
    <property type="term" value="F:dynein light intermediate chain binding"/>
    <property type="evidence" value="ECO:0007669"/>
    <property type="project" value="InterPro"/>
</dbReference>
<dbReference type="InterPro" id="IPR042228">
    <property type="entry name" value="Dynein_linker_3"/>
</dbReference>
<dbReference type="SMART" id="SM00014">
    <property type="entry name" value="acidPPc"/>
    <property type="match status" value="1"/>
</dbReference>
<dbReference type="FunFam" id="1.10.287.2620:FF:000001">
    <property type="entry name" value="Cytoplasmic dynein heavy chain 1"/>
    <property type="match status" value="1"/>
</dbReference>
<dbReference type="GO" id="GO:0007097">
    <property type="term" value="P:nuclear migration"/>
    <property type="evidence" value="ECO:0007669"/>
    <property type="project" value="UniProtKB-ARBA"/>
</dbReference>
<feature type="domain" description="AAA+ ATPase" evidence="19">
    <location>
        <begin position="3182"/>
        <end position="3337"/>
    </location>
</feature>
<dbReference type="InterPro" id="IPR000326">
    <property type="entry name" value="PAP2/HPO"/>
</dbReference>
<dbReference type="InterPro" id="IPR042219">
    <property type="entry name" value="AAA_lid_11_sf"/>
</dbReference>
<dbReference type="InterPro" id="IPR013594">
    <property type="entry name" value="Dynein_heavy_tail"/>
</dbReference>
<keyword evidence="17" id="KW-0472">Membrane</keyword>
<dbReference type="FunFam" id="1.20.920.20:FF:000002">
    <property type="entry name" value="Cytoplasmic dynein 1 heavy chain"/>
    <property type="match status" value="1"/>
</dbReference>
<dbReference type="Gene3D" id="1.20.144.10">
    <property type="entry name" value="Phosphatidic acid phosphatase type 2/haloperoxidase"/>
    <property type="match status" value="1"/>
</dbReference>
<keyword evidence="6" id="KW-0493">Microtubule</keyword>
<dbReference type="FunCoup" id="A0A074Y256">
    <property type="interactions" value="720"/>
</dbReference>
<dbReference type="FunFam" id="3.40.50.300:FF:000122">
    <property type="entry name" value="Cytoplasmic dynein 1 heavy chain"/>
    <property type="match status" value="1"/>
</dbReference>
<dbReference type="Gene3D" id="1.20.140.100">
    <property type="entry name" value="Dynein heavy chain, N-terminal domain 2"/>
    <property type="match status" value="1"/>
</dbReference>
<evidence type="ECO:0000256" key="11">
    <source>
        <dbReference type="ARBA" id="ARBA00023054"/>
    </source>
</evidence>
<comment type="subunit">
    <text evidence="3">Consists of at least two heavy chains and a number of intermediate and light chains.</text>
</comment>
<dbReference type="Pfam" id="PF08385">
    <property type="entry name" value="DHC_N1"/>
    <property type="match status" value="1"/>
</dbReference>
<evidence type="ECO:0000259" key="19">
    <source>
        <dbReference type="SMART" id="SM00382"/>
    </source>
</evidence>
<dbReference type="InterPro" id="IPR054354">
    <property type="entry name" value="DYNC2H1-like_lid"/>
</dbReference>
<dbReference type="Pfam" id="PF18198">
    <property type="entry name" value="AAA_lid_11"/>
    <property type="match status" value="1"/>
</dbReference>
<dbReference type="Pfam" id="PF12774">
    <property type="entry name" value="AAA_6"/>
    <property type="match status" value="1"/>
</dbReference>
<dbReference type="Pfam" id="PF12775">
    <property type="entry name" value="AAA_7"/>
    <property type="match status" value="1"/>
</dbReference>
<evidence type="ECO:0000313" key="21">
    <source>
        <dbReference type="Proteomes" id="UP000030641"/>
    </source>
</evidence>
<dbReference type="GeneID" id="25371628"/>
<dbReference type="Gene3D" id="3.20.180.20">
    <property type="entry name" value="Dynein heavy chain, N-terminal domain 2"/>
    <property type="match status" value="1"/>
</dbReference>
<keyword evidence="17" id="KW-0812">Transmembrane</keyword>
<keyword evidence="11 15" id="KW-0175">Coiled coil</keyword>
<dbReference type="InterPro" id="IPR004273">
    <property type="entry name" value="Dynein_heavy_D6_P-loop"/>
</dbReference>
<name>A0A074Y256_AURSE</name>
<dbReference type="InterPro" id="IPR024743">
    <property type="entry name" value="Dynein_HC_stalk"/>
</dbReference>
<dbReference type="GO" id="GO:0045505">
    <property type="term" value="F:dynein intermediate chain binding"/>
    <property type="evidence" value="ECO:0007669"/>
    <property type="project" value="InterPro"/>
</dbReference>
<keyword evidence="13" id="KW-0206">Cytoskeleton</keyword>
<evidence type="ECO:0000256" key="4">
    <source>
        <dbReference type="ARBA" id="ARBA00022197"/>
    </source>
</evidence>
<dbReference type="Gene3D" id="1.10.8.710">
    <property type="match status" value="1"/>
</dbReference>
<evidence type="ECO:0000313" key="20">
    <source>
        <dbReference type="EMBL" id="KEQ91888.1"/>
    </source>
</evidence>
<protein>
    <recommendedName>
        <fullName evidence="4">Dynein heavy chain, cytoplasmic</fullName>
    </recommendedName>
    <alternativeName>
        <fullName evidence="14">Dynein heavy chain, cytosolic</fullName>
    </alternativeName>
</protein>
<dbReference type="HOGENOM" id="CLU_000038_7_0_1"/>
<feature type="domain" description="AAA+ ATPase" evidence="19">
    <location>
        <begin position="2544"/>
        <end position="2682"/>
    </location>
</feature>
<organism evidence="20 21">
    <name type="scientific">Aureobasidium subglaciale (strain EXF-2481)</name>
    <name type="common">Aureobasidium pullulans var. subglaciale</name>
    <dbReference type="NCBI Taxonomy" id="1043005"/>
    <lineage>
        <taxon>Eukaryota</taxon>
        <taxon>Fungi</taxon>
        <taxon>Dikarya</taxon>
        <taxon>Ascomycota</taxon>
        <taxon>Pezizomycotina</taxon>
        <taxon>Dothideomycetes</taxon>
        <taxon>Dothideomycetidae</taxon>
        <taxon>Dothideales</taxon>
        <taxon>Saccotheciaceae</taxon>
        <taxon>Aureobasidium</taxon>
    </lineage>
</organism>
<evidence type="ECO:0000256" key="5">
    <source>
        <dbReference type="ARBA" id="ARBA00022490"/>
    </source>
</evidence>
<evidence type="ECO:0000256" key="16">
    <source>
        <dbReference type="SAM" id="MobiDB-lite"/>
    </source>
</evidence>
<dbReference type="InterPro" id="IPR036938">
    <property type="entry name" value="PAP2/HPO_sf"/>
</dbReference>
<dbReference type="SUPFAM" id="SSF48317">
    <property type="entry name" value="Acid phosphatase/Vanadium-dependent haloperoxidase"/>
    <property type="match status" value="1"/>
</dbReference>
<feature type="region of interest" description="Disordered" evidence="16">
    <location>
        <begin position="482"/>
        <end position="523"/>
    </location>
</feature>
<evidence type="ECO:0000256" key="14">
    <source>
        <dbReference type="ARBA" id="ARBA00033439"/>
    </source>
</evidence>
<feature type="transmembrane region" description="Helical" evidence="17">
    <location>
        <begin position="210"/>
        <end position="231"/>
    </location>
</feature>
<dbReference type="Gene3D" id="1.10.8.1220">
    <property type="match status" value="1"/>
</dbReference>
<dbReference type="SMART" id="SM00382">
    <property type="entry name" value="AAA"/>
    <property type="match status" value="4"/>
</dbReference>
<dbReference type="RefSeq" id="XP_013340341.1">
    <property type="nucleotide sequence ID" value="XM_013484887.1"/>
</dbReference>
<feature type="coiled-coil region" evidence="15">
    <location>
        <begin position="4033"/>
        <end position="4081"/>
    </location>
</feature>
<dbReference type="FunFam" id="3.40.50.300:FF:000071">
    <property type="entry name" value="Cytoplasmic dynein heavy chain 1"/>
    <property type="match status" value="1"/>
</dbReference>
<feature type="domain" description="AAA+ ATPase" evidence="19">
    <location>
        <begin position="2836"/>
        <end position="3016"/>
    </location>
</feature>
<evidence type="ECO:0000256" key="15">
    <source>
        <dbReference type="SAM" id="Coils"/>
    </source>
</evidence>
<feature type="region of interest" description="Disordered" evidence="16">
    <location>
        <begin position="391"/>
        <end position="454"/>
    </location>
</feature>
<dbReference type="Pfam" id="PF22597">
    <property type="entry name" value="DYN_lid"/>
    <property type="match status" value="1"/>
</dbReference>
<dbReference type="EMBL" id="KL584774">
    <property type="protein sequence ID" value="KEQ91888.1"/>
    <property type="molecule type" value="Genomic_DNA"/>
</dbReference>
<keyword evidence="17" id="KW-1133">Transmembrane helix</keyword>
<dbReference type="Pfam" id="PF12781">
    <property type="entry name" value="AAA_9"/>
    <property type="match status" value="1"/>
</dbReference>
<sequence>MSNLAVSTPPKDPAVPVQARALSQNLPDAGLRGLDHYSRKLPKWRYRLRQSLLPVVRWETPYLAKVQQTCRTPFLDSYFAMTANLGTHTFFMAALPVCFWCGYTSVGRALVHMLALGVFISGWIKDLVCLPRPLSPPLQRITMSGSAALEYGFPSTHSTNAVSVATYFLYQLHTSADDVASPQRIFGLCLGYFYAISIVLGRMYCGMHGFFDVIVGSALGALIAVVQLAYGTPFDDWIAAGSWTHPALVFLVVLLAVRFHPEPADNCPCYDDSVAFAAVVLGCQLGHWHFAGTSIAVIGEAPATVFFSLEQLGWFKTLARVVGGVVIVFLWRASMKPILLRCLPPLFRFLETGGATLPRRFFTQASEYKRVPTLRRDDNVIPSASEIPGMLSNLRHPRKRGISVGPQSEADAREFIANRERKRRESRSSADGNDSRPQLSKMPGGSFYSSTLDKGHDTVKQRRFEDNTGSFGVVTPLATPRQAGDLLMPDPFNTLPLTPPQSDSGNGSDAGREEKEEREDAEQDHQMFLALAKPRVRYDVEVVTKLVIYAGIAWLAVEGNPLLFEIAGVGNDKYAINLHFSGNNQHHDSLVHHITPVAVSAHDSLVNGSQRSCRISHQQATNKMEDPLVPATNGAAIGRPVSPAPPTTSTIDPQLIISYLESVLHVTLGASRKELEANNSFLSPENLSETLVRCQRFASEAQVAIYVQQETLDAVDGFQGDDDAFVSTQSTYLLGSKLTYTPSTASCVAILKRPVPILPTVPISSQLSVINLPGAGASLSTNANTGSSASPFEALHSLVHFALAPYFDACTKSQESNHAYTKHTDAESRTGIPGAKRRIAELELSLRNLQQNIDVPDLHLPIHPVIQAAIEEAATRNEKPTSAHLPQSLLTDAHFLNNLQAAVNGWIKAIQESTQRSRDPSTGTAMQEKNFWLSMESALDSIERQQNSDPVRLSLDVLSQAKRHATAVSFHADTGFKEAADKVQKYNQLMRDLPLEELLAAATLIKVQESLDQVFQHINKKLRVCAYPIRRALPLVEAVSGDLDIRLHELLHGRSLMHLDFQEFQSLMAATDKIWDIWEDNFKEFANAAREVIRRRGEKFIPIKIDPRHKQTKERLKYINTFRVNHEQLRDTIANVLGEDQDNIHNDRVSGPVIIEEMGDVDAIDEISQAYSVLKDVDVLDVSEEGTRIWVRAEATYNERTARVENSIIARLRDRLALAKNSNEMFRVFSKFNALFVRPKIRSAISEYQTQLIGNVKNDIAALQERFMHPYGHTETHAMAQLRDLPPVSGAIIRTRQIERQLNAYMSKVEDVLGKDWALHVEGQKLQTESNMFRKKLDVKPVFDEWLRDVNRRQLSVSGRLFAISRNRASGNILELSVSFDAQVIALFKEVRNLQWQKFTIPHAINNTSKEARRVYPYAVSLMESVNTYAQTINVIDSMPEVSMLVNGVRSEVQALIAKGTPLKWDSLSGAYEVNVRQMPSGSSDQTESKHVKFIRDFAKAVRDLQEKTSLLSSINIAVHAALTELETCPYTQEAFRQQIDIIQKSVDQLNLKSFSNLSLWVAETNQKIQLVLLSRLQHALRQWISVFAAQRDGEDDDNDDAEQDRDVPQFEPCLHEMAMRNQSIYLDPPLESARASWLQHLHDWLSIVCSLPKIQAERFELALGFNLDTVAATFSDLPLLCVDPLSNAYNAVEDKISVISGYVDQWLQFQSLWDLQSEQVYDYLGEDLAMWLQLLLEIRKKRETFDTTETTRSFDHLTIEYEQVQLKVNAKYDQWQHELRTQFAQRLGNRMSEVFAALQKARQELEGQSLEASSTAQAVTFITTVQQCKRKVKAWEPEINTFRDGQKTLIRQRYQFPADWLYVEQIDGEWTALNQVLDRKSKVIEDQTDALKAKIVAEDRVVAGRITELTASWNDSKPVSGTIPPEEAVSTLGEFETGFAQLNEQSEMVAKAKEALNLPPSADYGLASLLEEVQDFKSVWANLKMVWDGLNELREQLWSSIQPRKLRQSLEKLIQMTKEMPSRMRQYAAFEHVLGVLRGLLKVNPILSDLRSDAVKERHWIKIFKALKPSQRYSSISMTLGDIWDLQLGPSEVIIRDVITQAQGEMALEEFLRQVKDTWQNYSLELVNYQNRCRLIRGWDDLFAKCSEHLNSLQAMRHSPYYKVFEEDASTWEERLNRVHLLFDVWIDVQRQWVYLEGVFTGNVDIKALLPMESNRFNNINTEFLAVLKKVYKSPLVLDVLNIPGVQKSLERLADQLNRIQKALGEYLERERVSFPRFYFVGDEDLLEIIGNSNDTLRIAKHLKKMFAGISGVITDEEANITGITSREGERVMLKKIVSLTKTPRVNEWLGALETHMKETLAESFTDAFTAFDELAGQEIIDGSALEAFINDYPGQIVVLATQACWTKWVGTALSESGASLPKLFDRLVEVLRLLAASVLGDLDALYRKKCEHLITEFVHQRDTVEKLVNASADSPTHHLWLLSMRYEYQPEADLLDRVQIKMANAVLAYGFEYLGLPDRLVRTPLTDRCFLTLTQALCQRLGGSPYGPAGTGKTESVKALGVQLGRFTLVFNCDDTFDYQAMGRIFLGISQVGAWGCFDEFNRLEERILSAVSQQIQNIQLGLRKSTSEQKAQIELIGRQLIVHQNTGLFITMNPGYAGRSNLPDNLKKLFRSVAMSKPDKELIAEVMLYSQGFSQAKPLSRQVVPFFDRCGASLSNQPHYDFGLRALKSVLVSSGGLKRSRLVDHAGETLPEEIVEPQIIVQSLRETIAPKLVRPDVDVMRQVEDEVFPGVQYVPAELADLKKAIRDVAAEKKLIATDSWMTKVLQLYQIQNIHHGVMTVGSSGTGKSTAWKALLAALQRVDGIEGVCHIIDPKVMSKESLYGTLDATTREWTDGLFTSILRKIVDNLRGEDSKRHWIIFDGDVDPEWVENLNSVLDDNKLLTLPNGERLNLPANVRIMFEVETLKYATLATVSRCGMVWFSDDTVTTELMISNHLAELRSASFDDLDEDSILTTQTAAAVEAVQNQVADLLQERLASNNFCTQALSEAKIYNHIMEFTEIRALTTLFSLLRKACRSIIEYNVQHPDFPLELEQIESFISKKLVLAIIWSFVGDCPLTDRKTFGDYIASLAAIDLPPIVDQGSMIDYDTVLPESQWTDVVIPTVDTIRHEDVLYSWLAEHKPLLLCGPPGSGKTMTLFSALRKLPTLEVVGLNFSSATTPELLVKTLEQYCEYKKTLNGTTLAPTQIGRWLVLFCDEINLPAPDKYGTQRVISFLRQMVEHGGFWRTATKTWVSLERIQFVGACNPPTDAGRTPLGLRFLRHAPLIMVDYPGELSLTQIYGTFNSAVLKIVPSLRGHSEALTRAMIQLYSESQKRFTADIQPHYVYSPRELTRWVRAVYEAIKPLETLTLEGLVRIWAHEALRLFSDRLIAEDERQWTEEAVDRIAVEHFPNVDEVTALQRPILYSTWMSKHYEPVDREQLRDYLRIRLRQFCEEELDVPLILFNDVLDHILRIDRVFRQPQGHLILIGVSGSGKTTLSRFVAWSSGLKVFQIKVHGKYTAEDFDDDLRNVLRRCGVKGEKICFIMDESNVLDSGFLERMNTLLANGEVPGLFEGDEFASLMTACKEAAQSKGQLLDSQEELYKWFTQQIVQNLHVVFTMNPPTEGLSSKAATSPALFNRCVLNWFGDWSDQALFQVGYELTQSVDLDRASYASPDSIPVAYRQLQLPASHRDAVVNSMVHVHHSMHKFNARLLRQQNKTTYLTPRHFLDFLSQFVKLYNEKRGDLEEQQRHLNTGLDKLHTTTVQVSDMSKSLTDKNVQLQTKDAEANEKLQRMIADQREAETRRAASLEVQNALVEQERIVAERREVVLHDLAQAEPAVIEAQKSVSNIKKQHLTEVRSMQNPPSGVKLALESVCTLLGHKAPDWKTIVSIVRRDDFIASIVNYDNERQMTSSHRIRMQREFLSKDDFSFERVNRASKACGPLVQWVEAQVNYSAILDRIGPLREEVAHLEEEALQTKANAQAIFSEIKKLDNNIATYKTEYAALVSQVEAIKSEMARVQSKVDRSSRLIKNLSSERERWDETSKSFDAQMDTIVGDVFLAAAFLAYGGLYDQQYRKAMLEDWAFQLAASSIHHKPHNPMAEYLSTADDRLQWQQNSLPVDDLCTENAIMLQRFNRYPLIIDPSGRTVEFLQNECKDRRLTVTSFLDSSFTKQLESSLRFGNPILIQDAEHLDPILNHVLNKEYQKTGGRVLIQLGRQEIDFSPAFRLYLTTRDPSATFAPDICSRTTFVNFTVTQSSLRTQALNDVLKSERPDVDERRTNLVKTQGEFRLRLRHLEKQLLRALNESQGNILDDDKVIQTLETLKKEASEIAVKAAETDGVMTEVERITMSYDVIAQSCSAIFAVLDQLYHINHFYQFSLQYFVNIFHTVLLASKSRPAGSHENRVDAIIKEIFISTYRSTALTLLQKDRITFAMLLAQASPLKMDKSLIDKVLDEDIKGVDLSTNPELRDEAMSRASTIKQFKNGLDRVSEDEWNSFFSAEFPEKNVPVLGETDNELDRRLLNLLIIKVLRVDRLVPAAEVFITSLFGAAMLDISDDLSRIVKEVTAHTPIALSSSPGFDASYKVDQLVERTASRCANVAMGSNESLANADGALANAAATGSWVMVKNVHLAAHWLQNLEKRIDSLKPHPDFRLFLSMESSPKIPVNLLRASRVLSYEQPAGIRANMRDSMASLKESGPQQPVEKVRVYFLLAFLHAVVQERLRYAPRLGWSGFWEFNDSDFECSIFIIDTWMTTVAGTRSNISPHSIPWSLLRIMVTETYGGKIDSAADFAILSQLVNSVLTPAAFEENFSLQQGLVVPTGTSKRDFETWIKSLPEREPPTYLGLEANAEKLLLVAHADEMCEGLRRVLEVLDEGEAVMAEAAEVVEV</sequence>
<dbReference type="GO" id="GO:0005874">
    <property type="term" value="C:microtubule"/>
    <property type="evidence" value="ECO:0007669"/>
    <property type="project" value="UniProtKB-KW"/>
</dbReference>
<evidence type="ECO:0000259" key="18">
    <source>
        <dbReference type="SMART" id="SM00014"/>
    </source>
</evidence>
<dbReference type="InterPro" id="IPR026983">
    <property type="entry name" value="DHC"/>
</dbReference>
<dbReference type="FunFam" id="1.10.8.720:FF:000003">
    <property type="entry name" value="Cytoplasmic dynein heavy chain 2"/>
    <property type="match status" value="1"/>
</dbReference>
<dbReference type="FunFam" id="1.20.920.30:FF:000001">
    <property type="entry name" value="Cytoplasmic dynein heavy chain 1"/>
    <property type="match status" value="1"/>
</dbReference>
<dbReference type="GO" id="GO:0005524">
    <property type="term" value="F:ATP binding"/>
    <property type="evidence" value="ECO:0007669"/>
    <property type="project" value="UniProtKB-KW"/>
</dbReference>
<dbReference type="SUPFAM" id="SSF52540">
    <property type="entry name" value="P-loop containing nucleoside triphosphate hydrolases"/>
    <property type="match status" value="4"/>
</dbReference>
<dbReference type="Pfam" id="PF03028">
    <property type="entry name" value="Dynein_heavy"/>
    <property type="match status" value="1"/>
</dbReference>
<evidence type="ECO:0000256" key="6">
    <source>
        <dbReference type="ARBA" id="ARBA00022701"/>
    </source>
</evidence>
<evidence type="ECO:0000256" key="7">
    <source>
        <dbReference type="ARBA" id="ARBA00022737"/>
    </source>
</evidence>
<evidence type="ECO:0000256" key="8">
    <source>
        <dbReference type="ARBA" id="ARBA00022741"/>
    </source>
</evidence>
<dbReference type="Pfam" id="PF01569">
    <property type="entry name" value="PAP2"/>
    <property type="match status" value="1"/>
</dbReference>
<dbReference type="Gene3D" id="3.40.50.300">
    <property type="entry name" value="P-loop containing nucleotide triphosphate hydrolases"/>
    <property type="match status" value="5"/>
</dbReference>
<dbReference type="InterPro" id="IPR013602">
    <property type="entry name" value="Dynein_heavy_linker"/>
</dbReference>
<feature type="transmembrane region" description="Helical" evidence="17">
    <location>
        <begin position="237"/>
        <end position="257"/>
    </location>
</feature>
<feature type="transmembrane region" description="Helical" evidence="17">
    <location>
        <begin position="78"/>
        <end position="99"/>
    </location>
</feature>
<keyword evidence="12" id="KW-0505">Motor protein</keyword>
<dbReference type="GO" id="GO:0008569">
    <property type="term" value="F:minus-end-directed microtubule motor activity"/>
    <property type="evidence" value="ECO:0007669"/>
    <property type="project" value="InterPro"/>
</dbReference>
<dbReference type="InterPro" id="IPR042222">
    <property type="entry name" value="Dynein_2_N"/>
</dbReference>
<dbReference type="Gene3D" id="1.10.472.130">
    <property type="match status" value="1"/>
</dbReference>
<dbReference type="InterPro" id="IPR041658">
    <property type="entry name" value="AAA_lid_11"/>
</dbReference>
<keyword evidence="9" id="KW-0067">ATP-binding</keyword>
<feature type="compositionally biased region" description="Basic and acidic residues" evidence="16">
    <location>
        <begin position="410"/>
        <end position="419"/>
    </location>
</feature>
<keyword evidence="7" id="KW-0677">Repeat</keyword>
<dbReference type="Pfam" id="PF08393">
    <property type="entry name" value="DHC_N2"/>
    <property type="match status" value="1"/>
</dbReference>
<dbReference type="InterPro" id="IPR035706">
    <property type="entry name" value="AAA_9"/>
</dbReference>
<dbReference type="Proteomes" id="UP000030641">
    <property type="component" value="Unassembled WGS sequence"/>
</dbReference>
<keyword evidence="21" id="KW-1185">Reference proteome</keyword>
<dbReference type="Gene3D" id="1.20.920.20">
    <property type="match status" value="1"/>
</dbReference>
<dbReference type="FunFam" id="3.20.180.20:FF:000002">
    <property type="entry name" value="Cytoplasmic dynein heavy chain 1"/>
    <property type="match status" value="1"/>
</dbReference>
<comment type="subcellular location">
    <subcellularLocation>
        <location evidence="1">Cytoplasm</location>
        <location evidence="1">Cytoskeleton</location>
    </subcellularLocation>
</comment>